<proteinExistence type="predicted"/>
<dbReference type="EMBL" id="AMZH03003317">
    <property type="protein sequence ID" value="RRT72710.1"/>
    <property type="molecule type" value="Genomic_DNA"/>
</dbReference>
<reference evidence="2" key="3">
    <citation type="submission" date="2018-09" db="EMBL/GenBank/DDBJ databases">
        <authorList>
            <person name="Harrison J."/>
            <person name="Moore K.A."/>
            <person name="Paszkiewicz K."/>
            <person name="Jones T."/>
            <person name="Grant M."/>
            <person name="Ambacheew D."/>
            <person name="Muzemil S."/>
            <person name="Studholme D."/>
        </authorList>
    </citation>
    <scope>NUCLEOTIDE SEQUENCE</scope>
</reference>
<organism evidence="2 4">
    <name type="scientific">Ensete ventricosum</name>
    <name type="common">Abyssinian banana</name>
    <name type="synonym">Musa ensete</name>
    <dbReference type="NCBI Taxonomy" id="4639"/>
    <lineage>
        <taxon>Eukaryota</taxon>
        <taxon>Viridiplantae</taxon>
        <taxon>Streptophyta</taxon>
        <taxon>Embryophyta</taxon>
        <taxon>Tracheophyta</taxon>
        <taxon>Spermatophyta</taxon>
        <taxon>Magnoliopsida</taxon>
        <taxon>Liliopsida</taxon>
        <taxon>Zingiberales</taxon>
        <taxon>Musaceae</taxon>
        <taxon>Ensete</taxon>
    </lineage>
</organism>
<evidence type="ECO:0000313" key="3">
    <source>
        <dbReference type="EMBL" id="RZR71747.1"/>
    </source>
</evidence>
<evidence type="ECO:0000313" key="4">
    <source>
        <dbReference type="Proteomes" id="UP000287651"/>
    </source>
</evidence>
<accession>A0A427A925</accession>
<sequence length="110" mass="12214">MGSAGSEHCLSPLTERGVVVLDEAVAILLHSNSLRRLENEDQEGTRYDYKISQGPFQFALYFLVFFLTDCRSPDVYRLSRGAAIAKSPQLHHPEPLGSDSDPLNLKKPSP</sequence>
<evidence type="ECO:0000256" key="1">
    <source>
        <dbReference type="SAM" id="MobiDB-lite"/>
    </source>
</evidence>
<feature type="region of interest" description="Disordered" evidence="1">
    <location>
        <begin position="87"/>
        <end position="110"/>
    </location>
</feature>
<dbReference type="EMBL" id="KV875578">
    <property type="protein sequence ID" value="RZR71747.1"/>
    <property type="molecule type" value="Genomic_DNA"/>
</dbReference>
<reference evidence="3" key="2">
    <citation type="journal article" date="2018" name="Data Brief">
        <title>Genome sequence data from 17 accessions of Ensete ventricosum, a staple food crop for millions in Ethiopia.</title>
        <authorList>
            <person name="Yemataw Z."/>
            <person name="Muzemil S."/>
            <person name="Ambachew D."/>
            <person name="Tripathi L."/>
            <person name="Tesfaye K."/>
            <person name="Chala A."/>
            <person name="Farbos A."/>
            <person name="O'Neill P."/>
            <person name="Moore K."/>
            <person name="Grant M."/>
            <person name="Studholme D.J."/>
        </authorList>
    </citation>
    <scope>NUCLEOTIDE SEQUENCE [LARGE SCALE GENOMIC DNA]</scope>
    <source>
        <tissue evidence="3">Leaf</tissue>
    </source>
</reference>
<dbReference type="Proteomes" id="UP000287651">
    <property type="component" value="Unassembled WGS sequence"/>
</dbReference>
<name>A0A427A925_ENSVE</name>
<dbReference type="Proteomes" id="UP000290560">
    <property type="component" value="Unassembled WGS sequence"/>
</dbReference>
<evidence type="ECO:0000313" key="2">
    <source>
        <dbReference type="EMBL" id="RRT72710.1"/>
    </source>
</evidence>
<protein>
    <submittedName>
        <fullName evidence="2">Uncharacterized protein</fullName>
    </submittedName>
</protein>
<gene>
    <name evidence="2" type="ORF">B296_00026459</name>
    <name evidence="3" type="ORF">BHM03_00007058</name>
</gene>
<dbReference type="AlphaFoldDB" id="A0A427A925"/>
<reference evidence="2 4" key="1">
    <citation type="journal article" date="2014" name="Agronomy (Basel)">
        <title>A Draft Genome Sequence for Ensete ventricosum, the Drought-Tolerant Tree Against Hunger.</title>
        <authorList>
            <person name="Harrison J."/>
            <person name="Moore K.A."/>
            <person name="Paszkiewicz K."/>
            <person name="Jones T."/>
            <person name="Grant M."/>
            <person name="Ambacheew D."/>
            <person name="Muzemil S."/>
            <person name="Studholme D.J."/>
        </authorList>
    </citation>
    <scope>NUCLEOTIDE SEQUENCE [LARGE SCALE GENOMIC DNA]</scope>
</reference>